<keyword evidence="8" id="KW-0808">Transferase</keyword>
<dbReference type="Gene3D" id="3.90.1150.10">
    <property type="entry name" value="Aspartate Aminotransferase, domain 1"/>
    <property type="match status" value="1"/>
</dbReference>
<reference evidence="14" key="1">
    <citation type="submission" date="2020-10" db="EMBL/GenBank/DDBJ databases">
        <authorList>
            <person name="Kikuchi T."/>
        </authorList>
    </citation>
    <scope>NUCLEOTIDE SEQUENCE</scope>
    <source>
        <strain evidence="14">NKZ352</strain>
    </source>
</reference>
<accession>A0A8S1GQB3</accession>
<gene>
    <name evidence="14" type="ORF">CAUJ_LOCUS1358</name>
</gene>
<keyword evidence="10" id="KW-0663">Pyridoxal phosphate</keyword>
<comment type="pathway">
    <text evidence="2">Amino-acid degradation; L-phenylalanine degradation; acetoacetate and fumarate from L-phenylalanine: step 2/6.</text>
</comment>
<dbReference type="CDD" id="cd00609">
    <property type="entry name" value="AAT_like"/>
    <property type="match status" value="1"/>
</dbReference>
<dbReference type="NCBIfam" id="TIGR01264">
    <property type="entry name" value="tyr_amTase_E"/>
    <property type="match status" value="1"/>
</dbReference>
<organism evidence="14 15">
    <name type="scientific">Caenorhabditis auriculariae</name>
    <dbReference type="NCBI Taxonomy" id="2777116"/>
    <lineage>
        <taxon>Eukaryota</taxon>
        <taxon>Metazoa</taxon>
        <taxon>Ecdysozoa</taxon>
        <taxon>Nematoda</taxon>
        <taxon>Chromadorea</taxon>
        <taxon>Rhabditida</taxon>
        <taxon>Rhabditina</taxon>
        <taxon>Rhabditomorpha</taxon>
        <taxon>Rhabditoidea</taxon>
        <taxon>Rhabditidae</taxon>
        <taxon>Peloderinae</taxon>
        <taxon>Caenorhabditis</taxon>
    </lineage>
</organism>
<dbReference type="GO" id="GO:0030170">
    <property type="term" value="F:pyridoxal phosphate binding"/>
    <property type="evidence" value="ECO:0007669"/>
    <property type="project" value="InterPro"/>
</dbReference>
<dbReference type="SUPFAM" id="SSF53383">
    <property type="entry name" value="PLP-dependent transferases"/>
    <property type="match status" value="1"/>
</dbReference>
<evidence type="ECO:0000256" key="12">
    <source>
        <dbReference type="ARBA" id="ARBA00047798"/>
    </source>
</evidence>
<dbReference type="AlphaFoldDB" id="A0A8S1GQB3"/>
<evidence type="ECO:0000256" key="5">
    <source>
        <dbReference type="ARBA" id="ARBA00012749"/>
    </source>
</evidence>
<dbReference type="InterPro" id="IPR015422">
    <property type="entry name" value="PyrdxlP-dep_Trfase_small"/>
</dbReference>
<dbReference type="InterPro" id="IPR005957">
    <property type="entry name" value="Tyrosine_aminoTrfase"/>
</dbReference>
<protein>
    <recommendedName>
        <fullName evidence="6">Tyrosine aminotransferase</fullName>
        <ecNumber evidence="5">2.6.1.5</ecNumber>
    </recommendedName>
    <alternativeName>
        <fullName evidence="11">L-tyrosine:2-oxoglutarate aminotransferase</fullName>
    </alternativeName>
</protein>
<evidence type="ECO:0000256" key="3">
    <source>
        <dbReference type="ARBA" id="ARBA00007441"/>
    </source>
</evidence>
<dbReference type="EC" id="2.6.1.5" evidence="5"/>
<evidence type="ECO:0000256" key="1">
    <source>
        <dbReference type="ARBA" id="ARBA00001933"/>
    </source>
</evidence>
<dbReference type="GO" id="GO:0006572">
    <property type="term" value="P:L-tyrosine catabolic process"/>
    <property type="evidence" value="ECO:0007669"/>
    <property type="project" value="UniProtKB-KW"/>
</dbReference>
<dbReference type="NCBIfam" id="TIGR01265">
    <property type="entry name" value="tyr_nico_aTase"/>
    <property type="match status" value="1"/>
</dbReference>
<dbReference type="GO" id="GO:0004838">
    <property type="term" value="F:L-tyrosine-2-oxoglutarate transaminase activity"/>
    <property type="evidence" value="ECO:0007669"/>
    <property type="project" value="InterPro"/>
</dbReference>
<evidence type="ECO:0000256" key="8">
    <source>
        <dbReference type="ARBA" id="ARBA00022679"/>
    </source>
</evidence>
<dbReference type="Proteomes" id="UP000835052">
    <property type="component" value="Unassembled WGS sequence"/>
</dbReference>
<keyword evidence="7" id="KW-0032">Aminotransferase</keyword>
<comment type="caution">
    <text evidence="14">The sequence shown here is derived from an EMBL/GenBank/DDBJ whole genome shotgun (WGS) entry which is preliminary data.</text>
</comment>
<evidence type="ECO:0000256" key="11">
    <source>
        <dbReference type="ARBA" id="ARBA00031696"/>
    </source>
</evidence>
<dbReference type="InterPro" id="IPR015421">
    <property type="entry name" value="PyrdxlP-dep_Trfase_major"/>
</dbReference>
<feature type="domain" description="Aminotransferase class I/classII large" evidence="13">
    <location>
        <begin position="36"/>
        <end position="373"/>
    </location>
</feature>
<evidence type="ECO:0000313" key="14">
    <source>
        <dbReference type="EMBL" id="CAD6185439.1"/>
    </source>
</evidence>
<evidence type="ECO:0000256" key="4">
    <source>
        <dbReference type="ARBA" id="ARBA00011738"/>
    </source>
</evidence>
<dbReference type="InterPro" id="IPR004839">
    <property type="entry name" value="Aminotransferase_I/II_large"/>
</dbReference>
<comment type="cofactor">
    <cofactor evidence="1">
        <name>pyridoxal 5'-phosphate</name>
        <dbReference type="ChEBI" id="CHEBI:597326"/>
    </cofactor>
</comment>
<dbReference type="PANTHER" id="PTHR45744">
    <property type="entry name" value="TYROSINE AMINOTRANSFERASE"/>
    <property type="match status" value="1"/>
</dbReference>
<dbReference type="OrthoDB" id="7042322at2759"/>
<keyword evidence="9" id="KW-0828">Tyrosine catabolism</keyword>
<dbReference type="Pfam" id="PF00155">
    <property type="entry name" value="Aminotran_1_2"/>
    <property type="match status" value="1"/>
</dbReference>
<comment type="subunit">
    <text evidence="4">Homodimer.</text>
</comment>
<evidence type="ECO:0000256" key="6">
    <source>
        <dbReference type="ARBA" id="ARBA00015959"/>
    </source>
</evidence>
<keyword evidence="15" id="KW-1185">Reference proteome</keyword>
<dbReference type="InterPro" id="IPR005958">
    <property type="entry name" value="TyrNic_aminoTrfase"/>
</dbReference>
<evidence type="ECO:0000256" key="10">
    <source>
        <dbReference type="ARBA" id="ARBA00022898"/>
    </source>
</evidence>
<dbReference type="PANTHER" id="PTHR45744:SF2">
    <property type="entry name" value="TYROSINE AMINOTRANSFERASE"/>
    <property type="match status" value="1"/>
</dbReference>
<evidence type="ECO:0000259" key="13">
    <source>
        <dbReference type="Pfam" id="PF00155"/>
    </source>
</evidence>
<sequence length="493" mass="54719">MSWKTLPASENSDKTLNSLRTIIDSFTVQPNERKKPIRLHLGDPSVGGVLKPCPIAVEALHEAIDSHSSDVYESSVGTLSSREAVVAKFSNSDAPFTADDVVMTSGCSHALQMTIEALSGKGDNILVPHPGFPLYATLCRPHGIEDRAYKIDMSTGDRIDLPHLETLIDESTKALIINNPGNPTGGVFEKEHLQEILEIANRHRLVVIADEIYGDLVFNGAEFHSLTSLSPKVPIIKCDGISKRWMVPGWRLGWLIVYDCHGVLSEVKKGIVALSQKIVGPCALVQKALPKILKETSDEYFSQTREIIQNNSRIIGESLRKINGLTPMTPRGAMYMMIAVDKSAYGSDVTFCQKIVEEESVFCLPGQAFFAPAKLLIWPGKFLAKFRKYGDNSHRWMWVDEAPERDLPTRCSFRFVGFVRRRPKQEPRFVAFKRAESVFEQTCVGKCASSLANKSNECFFLPFLAIILPGKAINQRLPNGGSPPFFGHKHLVP</sequence>
<evidence type="ECO:0000313" key="15">
    <source>
        <dbReference type="Proteomes" id="UP000835052"/>
    </source>
</evidence>
<name>A0A8S1GQB3_9PELO</name>
<evidence type="ECO:0000256" key="9">
    <source>
        <dbReference type="ARBA" id="ARBA00022878"/>
    </source>
</evidence>
<dbReference type="Gene3D" id="3.40.640.10">
    <property type="entry name" value="Type I PLP-dependent aspartate aminotransferase-like (Major domain)"/>
    <property type="match status" value="1"/>
</dbReference>
<dbReference type="EMBL" id="CAJGYM010000002">
    <property type="protein sequence ID" value="CAD6185439.1"/>
    <property type="molecule type" value="Genomic_DNA"/>
</dbReference>
<comment type="catalytic activity">
    <reaction evidence="12">
        <text>L-tyrosine + 2-oxoglutarate = 3-(4-hydroxyphenyl)pyruvate + L-glutamate</text>
        <dbReference type="Rhea" id="RHEA:15093"/>
        <dbReference type="ChEBI" id="CHEBI:16810"/>
        <dbReference type="ChEBI" id="CHEBI:29985"/>
        <dbReference type="ChEBI" id="CHEBI:36242"/>
        <dbReference type="ChEBI" id="CHEBI:58315"/>
        <dbReference type="EC" id="2.6.1.5"/>
    </reaction>
</comment>
<comment type="similarity">
    <text evidence="3">Belongs to the class-I pyridoxal-phosphate-dependent aminotransferase family.</text>
</comment>
<evidence type="ECO:0000256" key="7">
    <source>
        <dbReference type="ARBA" id="ARBA00022576"/>
    </source>
</evidence>
<dbReference type="GO" id="GO:0006559">
    <property type="term" value="P:L-phenylalanine catabolic process"/>
    <property type="evidence" value="ECO:0007669"/>
    <property type="project" value="TreeGrafter"/>
</dbReference>
<dbReference type="PRINTS" id="PR00753">
    <property type="entry name" value="ACCSYNTHASE"/>
</dbReference>
<dbReference type="InterPro" id="IPR015424">
    <property type="entry name" value="PyrdxlP-dep_Trfase"/>
</dbReference>
<evidence type="ECO:0000256" key="2">
    <source>
        <dbReference type="ARBA" id="ARBA00005203"/>
    </source>
</evidence>
<proteinExistence type="inferred from homology"/>